<comment type="caution">
    <text evidence="1">The sequence shown here is derived from an EMBL/GenBank/DDBJ whole genome shotgun (WGS) entry which is preliminary data.</text>
</comment>
<reference evidence="2" key="2">
    <citation type="journal article" date="2020" name="Environ. Microbiol.">
        <title>The novel and transferable erm(51) gene confers Macrolides, Lincosamides, and Streptogramins B (MLSB) resistance to clonal Rhodococcus equi in the environment.</title>
        <authorList>
            <person name="Huber L."/>
            <person name="Giguere S."/>
            <person name="Slovis N.M."/>
            <person name="Alvarez-Narvaez S."/>
            <person name="Hart K.A."/>
            <person name="Greiter M."/>
            <person name="Morris E.R.A."/>
            <person name="Cohen N.D."/>
        </authorList>
    </citation>
    <scope>NUCLEOTIDE SEQUENCE</scope>
    <source>
        <strain evidence="2">Lh_116_1</strain>
    </source>
</reference>
<sequence>MCDQSDPKTAFKWALVGLPWAGPQKFTPPSDLADDWSEHLWRLGFRHHPELQELKLIPPPRGQQHPQNATMQWVGIDEPEPPPAVIPDVSSKEYTRNEQAAIAEQLYRDGVIPTPEPEMDKATVERTFNPADYTPSEVRGYLIGAEDRERARVLALEMTGKARPQILNDPRWKGM</sequence>
<organism evidence="1 4">
    <name type="scientific">Rhodococcus hoagii</name>
    <name type="common">Corynebacterium equii</name>
    <dbReference type="NCBI Taxonomy" id="43767"/>
    <lineage>
        <taxon>Bacteria</taxon>
        <taxon>Bacillati</taxon>
        <taxon>Actinomycetota</taxon>
        <taxon>Actinomycetes</taxon>
        <taxon>Mycobacteriales</taxon>
        <taxon>Nocardiaceae</taxon>
        <taxon>Prescottella</taxon>
    </lineage>
</organism>
<dbReference type="EMBL" id="WVBC01000030">
    <property type="protein sequence ID" value="NKT78111.1"/>
    <property type="molecule type" value="Genomic_DNA"/>
</dbReference>
<reference evidence="1" key="1">
    <citation type="submission" date="2019-11" db="EMBL/GenBank/DDBJ databases">
        <title>Spread of Macrolides and rifampicin resistant Rhodococcus equi in clinical isolates in the USA.</title>
        <authorList>
            <person name="Alvarez-Narvaez S."/>
            <person name="Huber L."/>
            <person name="Cohen N.D."/>
            <person name="Slovis N."/>
            <person name="Greiter M."/>
            <person name="Giguere S."/>
            <person name="Hart K."/>
        </authorList>
    </citation>
    <scope>NUCLEOTIDE SEQUENCE</scope>
    <source>
        <strain evidence="1">Lh_17</strain>
    </source>
</reference>
<evidence type="ECO:0000313" key="2">
    <source>
        <dbReference type="EMBL" id="NKT77052.1"/>
    </source>
</evidence>
<evidence type="ECO:0000313" key="4">
    <source>
        <dbReference type="Proteomes" id="UP000808906"/>
    </source>
</evidence>
<dbReference type="Pfam" id="PF10910">
    <property type="entry name" value="Phage_gene29"/>
    <property type="match status" value="1"/>
</dbReference>
<dbReference type="Proteomes" id="UP000603463">
    <property type="component" value="Unassembled WGS sequence"/>
</dbReference>
<dbReference type="EMBL" id="WUXR01000012">
    <property type="protein sequence ID" value="MBM4567396.1"/>
    <property type="molecule type" value="Genomic_DNA"/>
</dbReference>
<evidence type="ECO:0000313" key="3">
    <source>
        <dbReference type="EMBL" id="NKT78111.1"/>
    </source>
</evidence>
<gene>
    <name evidence="1" type="ORF">GS441_18825</name>
    <name evidence="2" type="ORF">GS882_02290</name>
    <name evidence="3" type="ORF">GS882_08340</name>
</gene>
<name>A0A9Q2SR24_RHOHA</name>
<dbReference type="AlphaFoldDB" id="A0A9Q2SR24"/>
<proteinExistence type="predicted"/>
<evidence type="ECO:0000313" key="1">
    <source>
        <dbReference type="EMBL" id="MBM4567396.1"/>
    </source>
</evidence>
<protein>
    <submittedName>
        <fullName evidence="1">DUF2744 domain-containing protein</fullName>
    </submittedName>
</protein>
<dbReference type="Proteomes" id="UP000808906">
    <property type="component" value="Unassembled WGS sequence"/>
</dbReference>
<accession>A0A9Q2SR24</accession>
<dbReference type="InterPro" id="IPR021226">
    <property type="entry name" value="Phage_gene29"/>
</dbReference>
<dbReference type="EMBL" id="WVBC01000002">
    <property type="protein sequence ID" value="NKT77052.1"/>
    <property type="molecule type" value="Genomic_DNA"/>
</dbReference>